<accession>A0A0R1S476</accession>
<dbReference type="Proteomes" id="UP000051264">
    <property type="component" value="Unassembled WGS sequence"/>
</dbReference>
<keyword evidence="8" id="KW-0414">Isoprene biosynthesis</keyword>
<evidence type="ECO:0000256" key="9">
    <source>
        <dbReference type="ARBA" id="ARBA00032380"/>
    </source>
</evidence>
<dbReference type="Gene3D" id="1.10.600.10">
    <property type="entry name" value="Farnesyl Diphosphate Synthase"/>
    <property type="match status" value="1"/>
</dbReference>
<dbReference type="AlphaFoldDB" id="A0A0R1S476"/>
<comment type="similarity">
    <text evidence="2 12">Belongs to the FPP/GGPP synthase family.</text>
</comment>
<dbReference type="SFLD" id="SFLDS00005">
    <property type="entry name" value="Isoprenoid_Synthase_Type_I"/>
    <property type="match status" value="1"/>
</dbReference>
<dbReference type="GO" id="GO:0005737">
    <property type="term" value="C:cytoplasm"/>
    <property type="evidence" value="ECO:0007669"/>
    <property type="project" value="UniProtKB-ARBA"/>
</dbReference>
<evidence type="ECO:0000256" key="11">
    <source>
        <dbReference type="ARBA" id="ARBA00049399"/>
    </source>
</evidence>
<evidence type="ECO:0000256" key="8">
    <source>
        <dbReference type="ARBA" id="ARBA00023229"/>
    </source>
</evidence>
<evidence type="ECO:0000256" key="5">
    <source>
        <dbReference type="ARBA" id="ARBA00022679"/>
    </source>
</evidence>
<dbReference type="GO" id="GO:0016114">
    <property type="term" value="P:terpenoid biosynthetic process"/>
    <property type="evidence" value="ECO:0007669"/>
    <property type="project" value="UniProtKB-ARBA"/>
</dbReference>
<dbReference type="PROSITE" id="PS00444">
    <property type="entry name" value="POLYPRENYL_SYNTHASE_2"/>
    <property type="match status" value="1"/>
</dbReference>
<dbReference type="STRING" id="1423747.FC69_GL000723"/>
<dbReference type="GO" id="GO:0046872">
    <property type="term" value="F:metal ion binding"/>
    <property type="evidence" value="ECO:0007669"/>
    <property type="project" value="UniProtKB-KW"/>
</dbReference>
<dbReference type="Pfam" id="PF00348">
    <property type="entry name" value="polyprenyl_synt"/>
    <property type="match status" value="1"/>
</dbReference>
<evidence type="ECO:0000256" key="2">
    <source>
        <dbReference type="ARBA" id="ARBA00006706"/>
    </source>
</evidence>
<name>A0A0R1S476_9LACO</name>
<sequence length="296" mass="32412">MMTDFTTFGQQQRPQFEAYLEQALAHQLEEPTLKKAMQYSVMAGGKRLRPLLLFAVLESAKLPIDLNAMRVAGALELVHSYSLIHDDLPAMDNDDLRRGRPTNHKVFGEAQAILAGDGLLTLAFDWLTTTNLPADKQVQLVRILAQAAGANGMVAGQVEDIEGQTKQLRLAQLKQLHHLKTGCLIEAAVEMGALLADLNPIQKAALLTFAKYYGLAFQIQDDILDVTSTAAVMGKAVHKDAIEQKNTFPGLLGLAGAQAELEQTCQQAQQALQSLIGLDQTLLNSFLSYFDEQENK</sequence>
<dbReference type="EC" id="2.5.1.10" evidence="3"/>
<evidence type="ECO:0000256" key="6">
    <source>
        <dbReference type="ARBA" id="ARBA00022723"/>
    </source>
</evidence>
<dbReference type="InterPro" id="IPR008949">
    <property type="entry name" value="Isoprenoid_synthase_dom_sf"/>
</dbReference>
<evidence type="ECO:0000313" key="14">
    <source>
        <dbReference type="Proteomes" id="UP000051264"/>
    </source>
</evidence>
<comment type="caution">
    <text evidence="13">The sequence shown here is derived from an EMBL/GenBank/DDBJ whole genome shotgun (WGS) entry which is preliminary data.</text>
</comment>
<evidence type="ECO:0000256" key="7">
    <source>
        <dbReference type="ARBA" id="ARBA00022842"/>
    </source>
</evidence>
<comment type="catalytic activity">
    <reaction evidence="11">
        <text>isopentenyl diphosphate + (2E)-geranyl diphosphate = (2E,6E)-farnesyl diphosphate + diphosphate</text>
        <dbReference type="Rhea" id="RHEA:19361"/>
        <dbReference type="ChEBI" id="CHEBI:33019"/>
        <dbReference type="ChEBI" id="CHEBI:58057"/>
        <dbReference type="ChEBI" id="CHEBI:128769"/>
        <dbReference type="ChEBI" id="CHEBI:175763"/>
        <dbReference type="EC" id="2.5.1.10"/>
    </reaction>
</comment>
<evidence type="ECO:0000256" key="1">
    <source>
        <dbReference type="ARBA" id="ARBA00001946"/>
    </source>
</evidence>
<proteinExistence type="inferred from homology"/>
<gene>
    <name evidence="13" type="ORF">FC69_GL000723</name>
</gene>
<evidence type="ECO:0000256" key="12">
    <source>
        <dbReference type="RuleBase" id="RU004466"/>
    </source>
</evidence>
<dbReference type="InterPro" id="IPR033749">
    <property type="entry name" value="Polyprenyl_synt_CS"/>
</dbReference>
<dbReference type="InterPro" id="IPR000092">
    <property type="entry name" value="Polyprenyl_synt"/>
</dbReference>
<protein>
    <recommendedName>
        <fullName evidence="4">Farnesyl diphosphate synthase</fullName>
        <ecNumber evidence="3">2.5.1.10</ecNumber>
    </recommendedName>
    <alternativeName>
        <fullName evidence="10">(2E,6E)-farnesyl diphosphate synthase</fullName>
    </alternativeName>
    <alternativeName>
        <fullName evidence="9">Geranyltranstransferase</fullName>
    </alternativeName>
</protein>
<reference evidence="13 14" key="1">
    <citation type="journal article" date="2015" name="Genome Announc.">
        <title>Expanding the biotechnology potential of lactobacilli through comparative genomics of 213 strains and associated genera.</title>
        <authorList>
            <person name="Sun Z."/>
            <person name="Harris H.M."/>
            <person name="McCann A."/>
            <person name="Guo C."/>
            <person name="Argimon S."/>
            <person name="Zhang W."/>
            <person name="Yang X."/>
            <person name="Jeffery I.B."/>
            <person name="Cooney J.C."/>
            <person name="Kagawa T.F."/>
            <person name="Liu W."/>
            <person name="Song Y."/>
            <person name="Salvetti E."/>
            <person name="Wrobel A."/>
            <person name="Rasinkangas P."/>
            <person name="Parkhill J."/>
            <person name="Rea M.C."/>
            <person name="O'Sullivan O."/>
            <person name="Ritari J."/>
            <person name="Douillard F.P."/>
            <person name="Paul Ross R."/>
            <person name="Yang R."/>
            <person name="Briner A.E."/>
            <person name="Felis G.E."/>
            <person name="de Vos W.M."/>
            <person name="Barrangou R."/>
            <person name="Klaenhammer T.R."/>
            <person name="Caufield P.W."/>
            <person name="Cui Y."/>
            <person name="Zhang H."/>
            <person name="O'Toole P.W."/>
        </authorList>
    </citation>
    <scope>NUCLEOTIDE SEQUENCE [LARGE SCALE GENOMIC DNA]</scope>
    <source>
        <strain evidence="13 14">DSM 14340</strain>
    </source>
</reference>
<dbReference type="PANTHER" id="PTHR43281">
    <property type="entry name" value="FARNESYL DIPHOSPHATE SYNTHASE"/>
    <property type="match status" value="1"/>
</dbReference>
<dbReference type="PATRIC" id="fig|1423747.3.peg.738"/>
<dbReference type="PROSITE" id="PS00723">
    <property type="entry name" value="POLYPRENYL_SYNTHASE_1"/>
    <property type="match status" value="1"/>
</dbReference>
<dbReference type="SUPFAM" id="SSF48576">
    <property type="entry name" value="Terpenoid synthases"/>
    <property type="match status" value="1"/>
</dbReference>
<dbReference type="GO" id="GO:0004337">
    <property type="term" value="F:(2E,6E)-farnesyl diphosphate synthase activity"/>
    <property type="evidence" value="ECO:0007669"/>
    <property type="project" value="UniProtKB-EC"/>
</dbReference>
<evidence type="ECO:0000256" key="3">
    <source>
        <dbReference type="ARBA" id="ARBA00012439"/>
    </source>
</evidence>
<keyword evidence="5 12" id="KW-0808">Transferase</keyword>
<keyword evidence="7" id="KW-0460">Magnesium</keyword>
<dbReference type="PANTHER" id="PTHR43281:SF1">
    <property type="entry name" value="FARNESYL DIPHOSPHATE SYNTHASE"/>
    <property type="match status" value="1"/>
</dbReference>
<dbReference type="eggNOG" id="COG0142">
    <property type="taxonomic scope" value="Bacteria"/>
</dbReference>
<organism evidence="13 14">
    <name type="scientific">Latilactobacillus fuchuensis DSM 14340 = JCM 11249</name>
    <dbReference type="NCBI Taxonomy" id="1423747"/>
    <lineage>
        <taxon>Bacteria</taxon>
        <taxon>Bacillati</taxon>
        <taxon>Bacillota</taxon>
        <taxon>Bacilli</taxon>
        <taxon>Lactobacillales</taxon>
        <taxon>Lactobacillaceae</taxon>
        <taxon>Latilactobacillus</taxon>
    </lineage>
</organism>
<comment type="cofactor">
    <cofactor evidence="1">
        <name>Mg(2+)</name>
        <dbReference type="ChEBI" id="CHEBI:18420"/>
    </cofactor>
</comment>
<evidence type="ECO:0000256" key="4">
    <source>
        <dbReference type="ARBA" id="ARBA00015100"/>
    </source>
</evidence>
<evidence type="ECO:0000313" key="13">
    <source>
        <dbReference type="EMBL" id="KRL61506.1"/>
    </source>
</evidence>
<dbReference type="SFLD" id="SFLDG01017">
    <property type="entry name" value="Polyprenyl_Transferase_Like"/>
    <property type="match status" value="1"/>
</dbReference>
<keyword evidence="6" id="KW-0479">Metal-binding</keyword>
<dbReference type="CDD" id="cd00685">
    <property type="entry name" value="Trans_IPPS_HT"/>
    <property type="match status" value="1"/>
</dbReference>
<dbReference type="InterPro" id="IPR053378">
    <property type="entry name" value="Prenyl_diphosphate_synthase"/>
</dbReference>
<evidence type="ECO:0000256" key="10">
    <source>
        <dbReference type="ARBA" id="ARBA00032873"/>
    </source>
</evidence>
<dbReference type="FunFam" id="1.10.600.10:FF:000001">
    <property type="entry name" value="Geranylgeranyl diphosphate synthase"/>
    <property type="match status" value="1"/>
</dbReference>
<dbReference type="EMBL" id="AZEX01000018">
    <property type="protein sequence ID" value="KRL61506.1"/>
    <property type="molecule type" value="Genomic_DNA"/>
</dbReference>
<dbReference type="NCBIfam" id="NF045485">
    <property type="entry name" value="FPPsyn"/>
    <property type="match status" value="1"/>
</dbReference>